<evidence type="ECO:0000256" key="3">
    <source>
        <dbReference type="ARBA" id="ARBA00022777"/>
    </source>
</evidence>
<sequence length="343" mass="37643">MIPRTTSTPTLQALIEVSKMHSESGDVGTPKGALEEAKALNSKMKRSGNLSCKDMLFRADKIDLKSLDDELEKHLTRVLSRHIEAKRPKEEWEIDLAKLNLQHVVANGAYGTVYKGTYDGQDVAVKVLDWGEDGGASAASLRASFQQEVTVWQKLDHPNVTKFVGASMGTSNLRIPREAGGQDSLPTQACCVVVEFIPGGTLKITFARVEALNPNEMTGETGTIGYMAPEVLVGKPYNRRCDVYSFGICLWEIYCCDMPYSTRSFVDVSSAVTHQNLRPDIPRCCPSALANIMRKCWDGNPNKRPEMGQVVQMLEAIDTSKGGGMLPDDQAPFCFCFGTVRGP</sequence>
<comment type="catalytic activity">
    <reaction evidence="6">
        <text>L-seryl-[protein] + ATP = O-phospho-L-seryl-[protein] + ADP + H(+)</text>
        <dbReference type="Rhea" id="RHEA:17989"/>
        <dbReference type="Rhea" id="RHEA-COMP:9863"/>
        <dbReference type="Rhea" id="RHEA-COMP:11604"/>
        <dbReference type="ChEBI" id="CHEBI:15378"/>
        <dbReference type="ChEBI" id="CHEBI:29999"/>
        <dbReference type="ChEBI" id="CHEBI:30616"/>
        <dbReference type="ChEBI" id="CHEBI:83421"/>
        <dbReference type="ChEBI" id="CHEBI:456216"/>
        <dbReference type="EC" id="2.7.11.1"/>
    </reaction>
</comment>
<organism evidence="8 9">
    <name type="scientific">Arachis hypogaea</name>
    <name type="common">Peanut</name>
    <dbReference type="NCBI Taxonomy" id="3818"/>
    <lineage>
        <taxon>Eukaryota</taxon>
        <taxon>Viridiplantae</taxon>
        <taxon>Streptophyta</taxon>
        <taxon>Embryophyta</taxon>
        <taxon>Tracheophyta</taxon>
        <taxon>Spermatophyta</taxon>
        <taxon>Magnoliopsida</taxon>
        <taxon>eudicotyledons</taxon>
        <taxon>Gunneridae</taxon>
        <taxon>Pentapetalae</taxon>
        <taxon>rosids</taxon>
        <taxon>fabids</taxon>
        <taxon>Fabales</taxon>
        <taxon>Fabaceae</taxon>
        <taxon>Papilionoideae</taxon>
        <taxon>50 kb inversion clade</taxon>
        <taxon>dalbergioids sensu lato</taxon>
        <taxon>Dalbergieae</taxon>
        <taxon>Pterocarpus clade</taxon>
        <taxon>Arachis</taxon>
    </lineage>
</organism>
<evidence type="ECO:0000256" key="6">
    <source>
        <dbReference type="ARBA" id="ARBA00048679"/>
    </source>
</evidence>
<dbReference type="Gene3D" id="1.10.510.10">
    <property type="entry name" value="Transferase(Phosphotransferase) domain 1"/>
    <property type="match status" value="1"/>
</dbReference>
<dbReference type="Proteomes" id="UP000464620">
    <property type="component" value="Chromosome B09"/>
</dbReference>
<dbReference type="GO" id="GO:0004674">
    <property type="term" value="F:protein serine/threonine kinase activity"/>
    <property type="evidence" value="ECO:0007669"/>
    <property type="project" value="UniProtKB-EC"/>
</dbReference>
<dbReference type="FunFam" id="3.30.200.20:FF:000034">
    <property type="entry name" value="Kinase suppressor of Ras 1"/>
    <property type="match status" value="1"/>
</dbReference>
<accession>A0A6B9VDK3</accession>
<dbReference type="PANTHER" id="PTHR44329:SF271">
    <property type="entry name" value="ATMRK1"/>
    <property type="match status" value="1"/>
</dbReference>
<comment type="catalytic activity">
    <reaction evidence="5">
        <text>L-threonyl-[protein] + ATP = O-phospho-L-threonyl-[protein] + ADP + H(+)</text>
        <dbReference type="Rhea" id="RHEA:46608"/>
        <dbReference type="Rhea" id="RHEA-COMP:11060"/>
        <dbReference type="Rhea" id="RHEA-COMP:11605"/>
        <dbReference type="ChEBI" id="CHEBI:15378"/>
        <dbReference type="ChEBI" id="CHEBI:30013"/>
        <dbReference type="ChEBI" id="CHEBI:30616"/>
        <dbReference type="ChEBI" id="CHEBI:61977"/>
        <dbReference type="ChEBI" id="CHEBI:456216"/>
        <dbReference type="EC" id="2.7.11.1"/>
    </reaction>
</comment>
<evidence type="ECO:0000256" key="4">
    <source>
        <dbReference type="ARBA" id="ARBA00022840"/>
    </source>
</evidence>
<reference evidence="8 9" key="1">
    <citation type="submission" date="2020-01" db="EMBL/GenBank/DDBJ databases">
        <title>Genome sequence of Arachis hypogaea, cultivar Shitouqi.</title>
        <authorList>
            <person name="Zhuang W."/>
            <person name="Chen H."/>
            <person name="Varshney R."/>
            <person name="Wang D."/>
            <person name="Ming R."/>
        </authorList>
    </citation>
    <scope>NUCLEOTIDE SEQUENCE [LARGE SCALE GENOMIC DNA]</scope>
    <source>
        <tissue evidence="8">Young leaf</tissue>
    </source>
</reference>
<dbReference type="PANTHER" id="PTHR44329">
    <property type="entry name" value="SERINE/THREONINE-PROTEIN KINASE TNNI3K-RELATED"/>
    <property type="match status" value="1"/>
</dbReference>
<keyword evidence="4" id="KW-0067">ATP-binding</keyword>
<dbReference type="Pfam" id="PF07714">
    <property type="entry name" value="PK_Tyr_Ser-Thr"/>
    <property type="match status" value="2"/>
</dbReference>
<dbReference type="GO" id="GO:0005524">
    <property type="term" value="F:ATP binding"/>
    <property type="evidence" value="ECO:0007669"/>
    <property type="project" value="UniProtKB-KW"/>
</dbReference>
<feature type="domain" description="Protein kinase" evidence="7">
    <location>
        <begin position="1"/>
        <end position="317"/>
    </location>
</feature>
<dbReference type="Gene3D" id="3.30.200.20">
    <property type="entry name" value="Phosphorylase Kinase, domain 1"/>
    <property type="match status" value="1"/>
</dbReference>
<dbReference type="AlphaFoldDB" id="A0A6B9VDK3"/>
<keyword evidence="3 8" id="KW-0418">Kinase</keyword>
<dbReference type="EMBL" id="CP031001">
    <property type="protein sequence ID" value="QHN80006.1"/>
    <property type="molecule type" value="Genomic_DNA"/>
</dbReference>
<dbReference type="InterPro" id="IPR001245">
    <property type="entry name" value="Ser-Thr/Tyr_kinase_cat_dom"/>
</dbReference>
<keyword evidence="1" id="KW-0808">Transferase</keyword>
<dbReference type="InterPro" id="IPR000719">
    <property type="entry name" value="Prot_kinase_dom"/>
</dbReference>
<dbReference type="GO" id="GO:0005886">
    <property type="term" value="C:plasma membrane"/>
    <property type="evidence" value="ECO:0007669"/>
    <property type="project" value="TreeGrafter"/>
</dbReference>
<dbReference type="InterPro" id="IPR011009">
    <property type="entry name" value="Kinase-like_dom_sf"/>
</dbReference>
<evidence type="ECO:0000256" key="1">
    <source>
        <dbReference type="ARBA" id="ARBA00022679"/>
    </source>
</evidence>
<proteinExistence type="predicted"/>
<evidence type="ECO:0000256" key="2">
    <source>
        <dbReference type="ARBA" id="ARBA00022741"/>
    </source>
</evidence>
<name>A0A6B9VDK3_ARAHY</name>
<keyword evidence="2" id="KW-0547">Nucleotide-binding</keyword>
<dbReference type="InterPro" id="IPR051681">
    <property type="entry name" value="Ser/Thr_Kinases-Pseudokinases"/>
</dbReference>
<evidence type="ECO:0000313" key="9">
    <source>
        <dbReference type="Proteomes" id="UP000464620"/>
    </source>
</evidence>
<gene>
    <name evidence="8" type="ORF">DS421_19g674750</name>
</gene>
<evidence type="ECO:0000313" key="8">
    <source>
        <dbReference type="EMBL" id="QHN80006.1"/>
    </source>
</evidence>
<protein>
    <submittedName>
        <fullName evidence="8">Serine/threonine-protein kinase</fullName>
    </submittedName>
</protein>
<dbReference type="SUPFAM" id="SSF56112">
    <property type="entry name" value="Protein kinase-like (PK-like)"/>
    <property type="match status" value="1"/>
</dbReference>
<evidence type="ECO:0000256" key="5">
    <source>
        <dbReference type="ARBA" id="ARBA00047899"/>
    </source>
</evidence>
<evidence type="ECO:0000259" key="7">
    <source>
        <dbReference type="PROSITE" id="PS50011"/>
    </source>
</evidence>
<dbReference type="PROSITE" id="PS50011">
    <property type="entry name" value="PROTEIN_KINASE_DOM"/>
    <property type="match status" value="1"/>
</dbReference>